<proteinExistence type="predicted"/>
<evidence type="ECO:0000313" key="2">
    <source>
        <dbReference type="Proteomes" id="UP000824533"/>
    </source>
</evidence>
<keyword evidence="2" id="KW-1185">Reference proteome</keyword>
<accession>A0ACC1CVY9</accession>
<dbReference type="Proteomes" id="UP000824533">
    <property type="component" value="Linkage Group LG15"/>
</dbReference>
<dbReference type="EMBL" id="CM034401">
    <property type="protein sequence ID" value="KAJ0175766.1"/>
    <property type="molecule type" value="Genomic_DNA"/>
</dbReference>
<name>A0ACC1CVY9_9NEOP</name>
<comment type="caution">
    <text evidence="1">The sequence shown here is derived from an EMBL/GenBank/DDBJ whole genome shotgun (WGS) entry which is preliminary data.</text>
</comment>
<gene>
    <name evidence="1" type="ORF">K1T71_008925</name>
</gene>
<organism evidence="1 2">
    <name type="scientific">Dendrolimus kikuchii</name>
    <dbReference type="NCBI Taxonomy" id="765133"/>
    <lineage>
        <taxon>Eukaryota</taxon>
        <taxon>Metazoa</taxon>
        <taxon>Ecdysozoa</taxon>
        <taxon>Arthropoda</taxon>
        <taxon>Hexapoda</taxon>
        <taxon>Insecta</taxon>
        <taxon>Pterygota</taxon>
        <taxon>Neoptera</taxon>
        <taxon>Endopterygota</taxon>
        <taxon>Lepidoptera</taxon>
        <taxon>Glossata</taxon>
        <taxon>Ditrysia</taxon>
        <taxon>Bombycoidea</taxon>
        <taxon>Lasiocampidae</taxon>
        <taxon>Dendrolimus</taxon>
    </lineage>
</organism>
<evidence type="ECO:0000313" key="1">
    <source>
        <dbReference type="EMBL" id="KAJ0175766.1"/>
    </source>
</evidence>
<sequence>MIISPPLRRRRQDTALHSLQVCSTWDEQRRDLVVAIGVDLSLPAVVKAMMGSTDAWNAAASFCETVMSAKEAAEWEREQTATLRFHQSRRRRRRVVDDDFQPL</sequence>
<reference evidence="1 2" key="1">
    <citation type="journal article" date="2021" name="Front. Genet.">
        <title>Chromosome-Level Genome Assembly Reveals Significant Gene Expansion in the Toll and IMD Signaling Pathways of Dendrolimus kikuchii.</title>
        <authorList>
            <person name="Zhou J."/>
            <person name="Wu P."/>
            <person name="Xiong Z."/>
            <person name="Liu N."/>
            <person name="Zhao N."/>
            <person name="Ji M."/>
            <person name="Qiu Y."/>
            <person name="Yang B."/>
        </authorList>
    </citation>
    <scope>NUCLEOTIDE SEQUENCE [LARGE SCALE GENOMIC DNA]</scope>
    <source>
        <strain evidence="1">Ann1</strain>
    </source>
</reference>
<protein>
    <submittedName>
        <fullName evidence="1">Uncharacterized protein</fullName>
    </submittedName>
</protein>